<evidence type="ECO:0000256" key="1">
    <source>
        <dbReference type="SAM" id="MobiDB-lite"/>
    </source>
</evidence>
<accession>A0A644X5X3</accession>
<protein>
    <submittedName>
        <fullName evidence="2">Uncharacterized protein</fullName>
    </submittedName>
</protein>
<sequence length="193" mass="22139">MQVEVHHVEAHVAGTRGAHDGVHVRAVIVAEPTRVVDDSGGFKDVAVEYAERVGVCEHQARRFLPDGVFQRAEIHRAIRRGGDVDHRKARHRSRSGVGSMRGIRHDNLPSRVISVRLMIRLDEKQTQQFSVRARRRLEGHFIHADEFIKQFRRFRQHFQAPLHGLHRLKRMNGGKAFQRRRLLVDGGVVFHGA</sequence>
<name>A0A644X5X3_9ZZZZ</name>
<gene>
    <name evidence="2" type="ORF">SDC9_57881</name>
</gene>
<comment type="caution">
    <text evidence="2">The sequence shown here is derived from an EMBL/GenBank/DDBJ whole genome shotgun (WGS) entry which is preliminary data.</text>
</comment>
<evidence type="ECO:0000313" key="2">
    <source>
        <dbReference type="EMBL" id="MPM11535.1"/>
    </source>
</evidence>
<reference evidence="2" key="1">
    <citation type="submission" date="2019-08" db="EMBL/GenBank/DDBJ databases">
        <authorList>
            <person name="Kucharzyk K."/>
            <person name="Murdoch R.W."/>
            <person name="Higgins S."/>
            <person name="Loffler F."/>
        </authorList>
    </citation>
    <scope>NUCLEOTIDE SEQUENCE</scope>
</reference>
<dbReference type="AlphaFoldDB" id="A0A644X5X3"/>
<proteinExistence type="predicted"/>
<dbReference type="EMBL" id="VSSQ01001842">
    <property type="protein sequence ID" value="MPM11535.1"/>
    <property type="molecule type" value="Genomic_DNA"/>
</dbReference>
<organism evidence="2">
    <name type="scientific">bioreactor metagenome</name>
    <dbReference type="NCBI Taxonomy" id="1076179"/>
    <lineage>
        <taxon>unclassified sequences</taxon>
        <taxon>metagenomes</taxon>
        <taxon>ecological metagenomes</taxon>
    </lineage>
</organism>
<feature type="region of interest" description="Disordered" evidence="1">
    <location>
        <begin position="82"/>
        <end position="103"/>
    </location>
</feature>